<evidence type="ECO:0000313" key="2">
    <source>
        <dbReference type="Proteomes" id="UP000805193"/>
    </source>
</evidence>
<evidence type="ECO:0000313" key="1">
    <source>
        <dbReference type="EMBL" id="KAG0426037.1"/>
    </source>
</evidence>
<name>A0AC60PZ28_IXOPE</name>
<dbReference type="EMBL" id="JABSTQ010009776">
    <property type="protein sequence ID" value="KAG0426037.1"/>
    <property type="molecule type" value="Genomic_DNA"/>
</dbReference>
<keyword evidence="2" id="KW-1185">Reference proteome</keyword>
<proteinExistence type="predicted"/>
<gene>
    <name evidence="1" type="ORF">HPB47_026856</name>
</gene>
<dbReference type="Proteomes" id="UP000805193">
    <property type="component" value="Unassembled WGS sequence"/>
</dbReference>
<protein>
    <submittedName>
        <fullName evidence="1">Uncharacterized protein</fullName>
    </submittedName>
</protein>
<reference evidence="1 2" key="1">
    <citation type="journal article" date="2020" name="Cell">
        <title>Large-Scale Comparative Analyses of Tick Genomes Elucidate Their Genetic Diversity and Vector Capacities.</title>
        <authorList>
            <consortium name="Tick Genome and Microbiome Consortium (TIGMIC)"/>
            <person name="Jia N."/>
            <person name="Wang J."/>
            <person name="Shi W."/>
            <person name="Du L."/>
            <person name="Sun Y."/>
            <person name="Zhan W."/>
            <person name="Jiang J.F."/>
            <person name="Wang Q."/>
            <person name="Zhang B."/>
            <person name="Ji P."/>
            <person name="Bell-Sakyi L."/>
            <person name="Cui X.M."/>
            <person name="Yuan T.T."/>
            <person name="Jiang B.G."/>
            <person name="Yang W.F."/>
            <person name="Lam T.T."/>
            <person name="Chang Q.C."/>
            <person name="Ding S.J."/>
            <person name="Wang X.J."/>
            <person name="Zhu J.G."/>
            <person name="Ruan X.D."/>
            <person name="Zhao L."/>
            <person name="Wei J.T."/>
            <person name="Ye R.Z."/>
            <person name="Que T.C."/>
            <person name="Du C.H."/>
            <person name="Zhou Y.H."/>
            <person name="Cheng J.X."/>
            <person name="Dai P.F."/>
            <person name="Guo W.B."/>
            <person name="Han X.H."/>
            <person name="Huang E.J."/>
            <person name="Li L.F."/>
            <person name="Wei W."/>
            <person name="Gao Y.C."/>
            <person name="Liu J.Z."/>
            <person name="Shao H.Z."/>
            <person name="Wang X."/>
            <person name="Wang C.C."/>
            <person name="Yang T.C."/>
            <person name="Huo Q.B."/>
            <person name="Li W."/>
            <person name="Chen H.Y."/>
            <person name="Chen S.E."/>
            <person name="Zhou L.G."/>
            <person name="Ni X.B."/>
            <person name="Tian J.H."/>
            <person name="Sheng Y."/>
            <person name="Liu T."/>
            <person name="Pan Y.S."/>
            <person name="Xia L.Y."/>
            <person name="Li J."/>
            <person name="Zhao F."/>
            <person name="Cao W.C."/>
        </authorList>
    </citation>
    <scope>NUCLEOTIDE SEQUENCE [LARGE SCALE GENOMIC DNA]</scope>
    <source>
        <strain evidence="1">Iper-2018</strain>
    </source>
</reference>
<comment type="caution">
    <text evidence="1">The sequence shown here is derived from an EMBL/GenBank/DDBJ whole genome shotgun (WGS) entry which is preliminary data.</text>
</comment>
<organism evidence="1 2">
    <name type="scientific">Ixodes persulcatus</name>
    <name type="common">Taiga tick</name>
    <dbReference type="NCBI Taxonomy" id="34615"/>
    <lineage>
        <taxon>Eukaryota</taxon>
        <taxon>Metazoa</taxon>
        <taxon>Ecdysozoa</taxon>
        <taxon>Arthropoda</taxon>
        <taxon>Chelicerata</taxon>
        <taxon>Arachnida</taxon>
        <taxon>Acari</taxon>
        <taxon>Parasitiformes</taxon>
        <taxon>Ixodida</taxon>
        <taxon>Ixodoidea</taxon>
        <taxon>Ixodidae</taxon>
        <taxon>Ixodinae</taxon>
        <taxon>Ixodes</taxon>
    </lineage>
</organism>
<accession>A0AC60PZ28</accession>
<feature type="non-terminal residue" evidence="1">
    <location>
        <position position="1"/>
    </location>
</feature>
<sequence length="178" mass="20428">PTQLNNSALPANQQAPDTATADEADTACCSTGDSCPTQAEFDPRSDHSYSFHKRSEDELLRTITNQKHVIASLEEELEKAKDQVASLTSQLEKSHQDLAARTKLCDRLKQKNRWYKLELFAMHMRMRAVEAEAENTQFMYETIPKDQKRIKYYTGFTSHGRVDTFWSLLEPDAKKQQL</sequence>